<keyword evidence="6" id="KW-0560">Oxidoreductase</keyword>
<dbReference type="Pfam" id="PF00056">
    <property type="entry name" value="Ldh_1_N"/>
    <property type="match status" value="1"/>
</dbReference>
<evidence type="ECO:0000313" key="12">
    <source>
        <dbReference type="EMBL" id="GFT72627.1"/>
    </source>
</evidence>
<feature type="domain" description="Lactate/malate dehydrogenase N-terminal" evidence="10">
    <location>
        <begin position="313"/>
        <end position="455"/>
    </location>
</feature>
<dbReference type="PANTHER" id="PTHR11540">
    <property type="entry name" value="MALATE AND LACTATE DEHYDROGENASE"/>
    <property type="match status" value="1"/>
</dbReference>
<dbReference type="EMBL" id="BMAW01116898">
    <property type="protein sequence ID" value="GFT72627.1"/>
    <property type="molecule type" value="Genomic_DNA"/>
</dbReference>
<dbReference type="FunFam" id="3.40.50.720:FF:000013">
    <property type="entry name" value="Malate dehydrogenase"/>
    <property type="match status" value="1"/>
</dbReference>
<comment type="caution">
    <text evidence="12">The sequence shown here is derived from an EMBL/GenBank/DDBJ whole genome shotgun (WGS) entry which is preliminary data.</text>
</comment>
<dbReference type="FunFam" id="3.90.110.10:FF:000001">
    <property type="entry name" value="Malate dehydrogenase"/>
    <property type="match status" value="1"/>
</dbReference>
<keyword evidence="5" id="KW-0816">Tricarboxylic acid cycle</keyword>
<evidence type="ECO:0000259" key="10">
    <source>
        <dbReference type="Pfam" id="PF00056"/>
    </source>
</evidence>
<dbReference type="InterPro" id="IPR036291">
    <property type="entry name" value="NAD(P)-bd_dom_sf"/>
</dbReference>
<comment type="subunit">
    <text evidence="2">Homodimer.</text>
</comment>
<evidence type="ECO:0000313" key="13">
    <source>
        <dbReference type="Proteomes" id="UP000887013"/>
    </source>
</evidence>
<evidence type="ECO:0000256" key="1">
    <source>
        <dbReference type="ARBA" id="ARBA00008824"/>
    </source>
</evidence>
<keyword evidence="7" id="KW-0520">NAD</keyword>
<name>A0A8X6PI84_NEPPI</name>
<dbReference type="InterPro" id="IPR001236">
    <property type="entry name" value="Lactate/malate_DH_N"/>
</dbReference>
<keyword evidence="13" id="KW-1185">Reference proteome</keyword>
<evidence type="ECO:0000256" key="4">
    <source>
        <dbReference type="ARBA" id="ARBA00016075"/>
    </source>
</evidence>
<dbReference type="GO" id="GO:0006099">
    <property type="term" value="P:tricarboxylic acid cycle"/>
    <property type="evidence" value="ECO:0007669"/>
    <property type="project" value="UniProtKB-KW"/>
</dbReference>
<dbReference type="CDD" id="cd01337">
    <property type="entry name" value="MDH_glyoxysomal_mitochondrial"/>
    <property type="match status" value="1"/>
</dbReference>
<dbReference type="SUPFAM" id="SSF51735">
    <property type="entry name" value="NAD(P)-binding Rossmann-fold domains"/>
    <property type="match status" value="1"/>
</dbReference>
<dbReference type="Pfam" id="PF02866">
    <property type="entry name" value="Ldh_1_C"/>
    <property type="match status" value="1"/>
</dbReference>
<evidence type="ECO:0000256" key="7">
    <source>
        <dbReference type="ARBA" id="ARBA00023027"/>
    </source>
</evidence>
<accession>A0A8X6PI84</accession>
<gene>
    <name evidence="12" type="primary">MDH2</name>
    <name evidence="12" type="ORF">NPIL_403391</name>
</gene>
<reference evidence="12" key="1">
    <citation type="submission" date="2020-08" db="EMBL/GenBank/DDBJ databases">
        <title>Multicomponent nature underlies the extraordinary mechanical properties of spider dragline silk.</title>
        <authorList>
            <person name="Kono N."/>
            <person name="Nakamura H."/>
            <person name="Mori M."/>
            <person name="Yoshida Y."/>
            <person name="Ohtoshi R."/>
            <person name="Malay A.D."/>
            <person name="Moran D.A.P."/>
            <person name="Tomita M."/>
            <person name="Numata K."/>
            <person name="Arakawa K."/>
        </authorList>
    </citation>
    <scope>NUCLEOTIDE SEQUENCE</scope>
</reference>
<dbReference type="Gene3D" id="3.90.110.10">
    <property type="entry name" value="Lactate dehydrogenase/glycoside hydrolase, family 4, C-terminal"/>
    <property type="match status" value="1"/>
</dbReference>
<evidence type="ECO:0000256" key="8">
    <source>
        <dbReference type="ARBA" id="ARBA00048313"/>
    </source>
</evidence>
<evidence type="ECO:0000256" key="6">
    <source>
        <dbReference type="ARBA" id="ARBA00023002"/>
    </source>
</evidence>
<dbReference type="PROSITE" id="PS00068">
    <property type="entry name" value="MDH"/>
    <property type="match status" value="1"/>
</dbReference>
<dbReference type="InterPro" id="IPR015955">
    <property type="entry name" value="Lactate_DH/Glyco_Ohase_4_C"/>
</dbReference>
<dbReference type="GO" id="GO:0030060">
    <property type="term" value="F:L-malate dehydrogenase (NAD+) activity"/>
    <property type="evidence" value="ECO:0007669"/>
    <property type="project" value="UniProtKB-EC"/>
</dbReference>
<dbReference type="AlphaFoldDB" id="A0A8X6PI84"/>
<dbReference type="GO" id="GO:0005739">
    <property type="term" value="C:mitochondrion"/>
    <property type="evidence" value="ECO:0007669"/>
    <property type="project" value="TreeGrafter"/>
</dbReference>
<dbReference type="InterPro" id="IPR022383">
    <property type="entry name" value="Lactate/malate_DH_C"/>
</dbReference>
<feature type="coiled-coil region" evidence="9">
    <location>
        <begin position="129"/>
        <end position="171"/>
    </location>
</feature>
<evidence type="ECO:0000256" key="3">
    <source>
        <dbReference type="ARBA" id="ARBA00012995"/>
    </source>
</evidence>
<dbReference type="InterPro" id="IPR010097">
    <property type="entry name" value="Malate_DH_type1"/>
</dbReference>
<comment type="catalytic activity">
    <reaction evidence="8">
        <text>(S)-malate + NAD(+) = oxaloacetate + NADH + H(+)</text>
        <dbReference type="Rhea" id="RHEA:21432"/>
        <dbReference type="ChEBI" id="CHEBI:15378"/>
        <dbReference type="ChEBI" id="CHEBI:15589"/>
        <dbReference type="ChEBI" id="CHEBI:16452"/>
        <dbReference type="ChEBI" id="CHEBI:57540"/>
        <dbReference type="ChEBI" id="CHEBI:57945"/>
        <dbReference type="EC" id="1.1.1.37"/>
    </reaction>
</comment>
<evidence type="ECO:0000259" key="11">
    <source>
        <dbReference type="Pfam" id="PF02866"/>
    </source>
</evidence>
<dbReference type="Proteomes" id="UP000887013">
    <property type="component" value="Unassembled WGS sequence"/>
</dbReference>
<evidence type="ECO:0000256" key="5">
    <source>
        <dbReference type="ARBA" id="ARBA00022532"/>
    </source>
</evidence>
<feature type="domain" description="Lactate/malate dehydrogenase C-terminal" evidence="11">
    <location>
        <begin position="457"/>
        <end position="620"/>
    </location>
</feature>
<dbReference type="SUPFAM" id="SSF56327">
    <property type="entry name" value="LDH C-terminal domain-like"/>
    <property type="match status" value="1"/>
</dbReference>
<dbReference type="Gene3D" id="3.40.50.720">
    <property type="entry name" value="NAD(P)-binding Rossmann-like Domain"/>
    <property type="match status" value="1"/>
</dbReference>
<sequence>MADKTKECISPLAKGIIGTFDAILGQLCQIAFLSNLNDFEILKLPIIIKQAHILFCKINENSTEEELWSFFEALERIPIDDFEFKTDTSMNDFCSSFKMLRDLAQTKLSVKSQTWLEIKEKERKFPEEERALSEELRDLQEKVEKLKLQKNKQISKQIEAKERSLKFLSAAEDFKSRHPFFLKANAREQIEFIDTINEKKLALLRKDQDKSEQNYKDATLKYRSEMWRIIEEELEELWRNFTDEMQNSRDLCNKFTTVNETYTQILADRRQAELVGKRLAAAQGLTMFSTMSKISAGKTLLRSFSSSSKRQAKVAVLGASGGIGQPMSLLIKQSPLVSHLSLYDIAHTPGVAADLSHINTGAVVTGHMGPDQLHACLDKCDVVVIPAGVPRKPGMTRDDLFNTNASIVRDLANACAKVCPKAMICIISNPVNSTVPIASEVFKKHNVYDPKRIFGVTTLDVVRANAFIAEAKGLDPTEVNVPVVGGHSGITIVPLISQCKPSVTFDADKLDAMTQRIQEAGTEVVKAKAGAGSATLSMAFAGARFTFSLLNAIKGKSGVIECAFVKSNETEASYFSTPLHLGPNGLEKNLGLGKLSAYEKDLVEKAIPELKNNIKKGEDFAHKS</sequence>
<evidence type="ECO:0000256" key="2">
    <source>
        <dbReference type="ARBA" id="ARBA00011738"/>
    </source>
</evidence>
<proteinExistence type="inferred from homology"/>
<dbReference type="OrthoDB" id="755699at2759"/>
<dbReference type="InterPro" id="IPR001252">
    <property type="entry name" value="Malate_DH_AS"/>
</dbReference>
<dbReference type="GO" id="GO:0006108">
    <property type="term" value="P:malate metabolic process"/>
    <property type="evidence" value="ECO:0007669"/>
    <property type="project" value="InterPro"/>
</dbReference>
<dbReference type="NCBIfam" id="TIGR01772">
    <property type="entry name" value="MDH_euk_gproteo"/>
    <property type="match status" value="1"/>
</dbReference>
<evidence type="ECO:0000256" key="9">
    <source>
        <dbReference type="SAM" id="Coils"/>
    </source>
</evidence>
<comment type="similarity">
    <text evidence="1">Belongs to the LDH/MDH superfamily. MDH type 1 family.</text>
</comment>
<keyword evidence="9" id="KW-0175">Coiled coil</keyword>
<protein>
    <recommendedName>
        <fullName evidence="4">Malate dehydrogenase, mitochondrial</fullName>
        <ecNumber evidence="3">1.1.1.37</ecNumber>
    </recommendedName>
</protein>
<dbReference type="PANTHER" id="PTHR11540:SF16">
    <property type="entry name" value="MALATE DEHYDROGENASE, MITOCHONDRIAL"/>
    <property type="match status" value="1"/>
</dbReference>
<organism evidence="12 13">
    <name type="scientific">Nephila pilipes</name>
    <name type="common">Giant wood spider</name>
    <name type="synonym">Nephila maculata</name>
    <dbReference type="NCBI Taxonomy" id="299642"/>
    <lineage>
        <taxon>Eukaryota</taxon>
        <taxon>Metazoa</taxon>
        <taxon>Ecdysozoa</taxon>
        <taxon>Arthropoda</taxon>
        <taxon>Chelicerata</taxon>
        <taxon>Arachnida</taxon>
        <taxon>Araneae</taxon>
        <taxon>Araneomorphae</taxon>
        <taxon>Entelegynae</taxon>
        <taxon>Araneoidea</taxon>
        <taxon>Nephilidae</taxon>
        <taxon>Nephila</taxon>
    </lineage>
</organism>
<dbReference type="EC" id="1.1.1.37" evidence="3"/>